<evidence type="ECO:0000313" key="4">
    <source>
        <dbReference type="Proteomes" id="UP000838756"/>
    </source>
</evidence>
<proteinExistence type="predicted"/>
<protein>
    <submittedName>
        <fullName evidence="3">Jg12268 protein</fullName>
    </submittedName>
</protein>
<dbReference type="Gene3D" id="3.30.960.10">
    <property type="entry name" value="eRF1 domain 1"/>
    <property type="match status" value="2"/>
</dbReference>
<dbReference type="EMBL" id="CAKXAJ010021229">
    <property type="protein sequence ID" value="CAH2226395.1"/>
    <property type="molecule type" value="Genomic_DNA"/>
</dbReference>
<dbReference type="InterPro" id="IPR024049">
    <property type="entry name" value="eRF1_1_sf"/>
</dbReference>
<keyword evidence="4" id="KW-1185">Reference proteome</keyword>
<organism evidence="3 4">
    <name type="scientific">Pararge aegeria aegeria</name>
    <dbReference type="NCBI Taxonomy" id="348720"/>
    <lineage>
        <taxon>Eukaryota</taxon>
        <taxon>Metazoa</taxon>
        <taxon>Ecdysozoa</taxon>
        <taxon>Arthropoda</taxon>
        <taxon>Hexapoda</taxon>
        <taxon>Insecta</taxon>
        <taxon>Pterygota</taxon>
        <taxon>Neoptera</taxon>
        <taxon>Endopterygota</taxon>
        <taxon>Lepidoptera</taxon>
        <taxon>Glossata</taxon>
        <taxon>Ditrysia</taxon>
        <taxon>Papilionoidea</taxon>
        <taxon>Nymphalidae</taxon>
        <taxon>Satyrinae</taxon>
        <taxon>Satyrini</taxon>
        <taxon>Parargina</taxon>
        <taxon>Pararge</taxon>
    </lineage>
</organism>
<dbReference type="InterPro" id="IPR005140">
    <property type="entry name" value="eRF1_Pelota-like_N"/>
</dbReference>
<evidence type="ECO:0000259" key="1">
    <source>
        <dbReference type="Pfam" id="PF00078"/>
    </source>
</evidence>
<dbReference type="InterPro" id="IPR000477">
    <property type="entry name" value="RT_dom"/>
</dbReference>
<sequence length="303" mass="35046">RGGVTRDHAPLSSQQLLSTGHQPYSKQIVNPRHTNPTQVLVPTDHIHVQEQVIEKYKEFNRPLYLGFIDYSKGFDTISHNSIWVALKLFNTEQKYIKIIKSVYANSTSTVKLEAREEPFKISRGVRQGDPLSPKLFIVVLESIFRKLNWTQKGIKIGAKMTDMERLIQEMAADPTVGIWKIKKVIQELGKAKGSRNSLITLIIPPGQRRRKENKKIFECFEPFKAVKTYLYQCDNKFHTETLSELLHDEKFYGFVVLDRKDVSFSMLRVKRSYTDILLPEQRDKGVVSPYFSSAVLRRRKGNC</sequence>
<dbReference type="PANTHER" id="PTHR47027:SF20">
    <property type="entry name" value="REVERSE TRANSCRIPTASE-LIKE PROTEIN WITH RNA-DIRECTED DNA POLYMERASE DOMAIN"/>
    <property type="match status" value="1"/>
</dbReference>
<gene>
    <name evidence="3" type="primary">jg12268</name>
    <name evidence="3" type="ORF">PAEG_LOCUS7101</name>
</gene>
<dbReference type="Pfam" id="PF00078">
    <property type="entry name" value="RVT_1"/>
    <property type="match status" value="1"/>
</dbReference>
<comment type="caution">
    <text evidence="3">The sequence shown here is derived from an EMBL/GenBank/DDBJ whole genome shotgun (WGS) entry which is preliminary data.</text>
</comment>
<reference evidence="3" key="1">
    <citation type="submission" date="2022-03" db="EMBL/GenBank/DDBJ databases">
        <authorList>
            <person name="Lindestad O."/>
        </authorList>
    </citation>
    <scope>NUCLEOTIDE SEQUENCE</scope>
</reference>
<dbReference type="Pfam" id="PF03463">
    <property type="entry name" value="eRF1_1"/>
    <property type="match status" value="1"/>
</dbReference>
<dbReference type="PANTHER" id="PTHR47027">
    <property type="entry name" value="REVERSE TRANSCRIPTASE DOMAIN-CONTAINING PROTEIN"/>
    <property type="match status" value="1"/>
</dbReference>
<dbReference type="Proteomes" id="UP000838756">
    <property type="component" value="Unassembled WGS sequence"/>
</dbReference>
<dbReference type="SUPFAM" id="SSF55481">
    <property type="entry name" value="N-terminal domain of eukaryotic peptide chain release factor subunit 1, ERF1"/>
    <property type="match status" value="1"/>
</dbReference>
<accession>A0A8S4QYV7</accession>
<dbReference type="OrthoDB" id="410104at2759"/>
<dbReference type="AlphaFoldDB" id="A0A8S4QYV7"/>
<name>A0A8S4QYV7_9NEOP</name>
<feature type="domain" description="eRF1/Pelota-like N-terminal" evidence="2">
    <location>
        <begin position="210"/>
        <end position="246"/>
    </location>
</feature>
<evidence type="ECO:0000259" key="2">
    <source>
        <dbReference type="Pfam" id="PF03463"/>
    </source>
</evidence>
<feature type="domain" description="Reverse transcriptase" evidence="1">
    <location>
        <begin position="49"/>
        <end position="148"/>
    </location>
</feature>
<evidence type="ECO:0000313" key="3">
    <source>
        <dbReference type="EMBL" id="CAH2226395.1"/>
    </source>
</evidence>
<feature type="non-terminal residue" evidence="3">
    <location>
        <position position="1"/>
    </location>
</feature>